<keyword evidence="3" id="KW-0963">Cytoplasm</keyword>
<dbReference type="InterPro" id="IPR002109">
    <property type="entry name" value="Glutaredoxin"/>
</dbReference>
<evidence type="ECO:0000256" key="2">
    <source>
        <dbReference type="ARBA" id="ARBA00007568"/>
    </source>
</evidence>
<evidence type="ECO:0000256" key="3">
    <source>
        <dbReference type="ARBA" id="ARBA00022490"/>
    </source>
</evidence>
<evidence type="ECO:0000256" key="4">
    <source>
        <dbReference type="ARBA" id="ARBA00023284"/>
    </source>
</evidence>
<comment type="caution">
    <text evidence="6">The sequence shown here is derived from an EMBL/GenBank/DDBJ whole genome shotgun (WGS) entry which is preliminary data.</text>
</comment>
<dbReference type="Gene3D" id="3.40.30.10">
    <property type="entry name" value="Glutaredoxin"/>
    <property type="match status" value="1"/>
</dbReference>
<evidence type="ECO:0000256" key="1">
    <source>
        <dbReference type="ARBA" id="ARBA00004496"/>
    </source>
</evidence>
<comment type="similarity">
    <text evidence="2">Belongs to the glutaredoxin family. CC-type subfamily.</text>
</comment>
<accession>A0A9D5C1B2</accession>
<dbReference type="SUPFAM" id="SSF52833">
    <property type="entry name" value="Thioredoxin-like"/>
    <property type="match status" value="1"/>
</dbReference>
<comment type="subcellular location">
    <subcellularLocation>
        <location evidence="1">Cytoplasm</location>
    </subcellularLocation>
</comment>
<gene>
    <name evidence="6" type="ORF">J5N97_025712</name>
</gene>
<dbReference type="Pfam" id="PF00462">
    <property type="entry name" value="Glutaredoxin"/>
    <property type="match status" value="1"/>
</dbReference>
<dbReference type="AlphaFoldDB" id="A0A9D5C1B2"/>
<dbReference type="GO" id="GO:0005737">
    <property type="term" value="C:cytoplasm"/>
    <property type="evidence" value="ECO:0007669"/>
    <property type="project" value="UniProtKB-SubCell"/>
</dbReference>
<evidence type="ECO:0000259" key="5">
    <source>
        <dbReference type="Pfam" id="PF00462"/>
    </source>
</evidence>
<name>A0A9D5C1B2_9LILI</name>
<dbReference type="InterPro" id="IPR011905">
    <property type="entry name" value="GlrX-like_pln_2"/>
</dbReference>
<dbReference type="EMBL" id="JAGGNH010000008">
    <property type="protein sequence ID" value="KAJ0964574.1"/>
    <property type="molecule type" value="Genomic_DNA"/>
</dbReference>
<protein>
    <recommendedName>
        <fullName evidence="5">Glutaredoxin domain-containing protein</fullName>
    </recommendedName>
</protein>
<reference evidence="6" key="1">
    <citation type="submission" date="2021-03" db="EMBL/GenBank/DDBJ databases">
        <authorList>
            <person name="Li Z."/>
            <person name="Yang C."/>
        </authorList>
    </citation>
    <scope>NUCLEOTIDE SEQUENCE</scope>
    <source>
        <strain evidence="6">Dzin_1.0</strain>
        <tissue evidence="6">Leaf</tissue>
    </source>
</reference>
<keyword evidence="7" id="KW-1185">Reference proteome</keyword>
<dbReference type="InterPro" id="IPR036249">
    <property type="entry name" value="Thioredoxin-like_sf"/>
</dbReference>
<evidence type="ECO:0000313" key="7">
    <source>
        <dbReference type="Proteomes" id="UP001085076"/>
    </source>
</evidence>
<dbReference type="NCBIfam" id="TIGR02189">
    <property type="entry name" value="GlrX-like_plant"/>
    <property type="match status" value="1"/>
</dbReference>
<dbReference type="Proteomes" id="UP001085076">
    <property type="component" value="Miscellaneous, Linkage group lg08"/>
</dbReference>
<proteinExistence type="inferred from homology"/>
<sequence length="113" mass="11945">MQGLRVRQLTIDGGESPEKRIERLIRENPVIILSRRACCMCHVAKRLLANVGVHPTVIELEDAEAAAVVPPAATGSPAVFIGGVPVGGLEGLMALHLGGRLVPRLREVGALRG</sequence>
<dbReference type="PANTHER" id="PTHR10168">
    <property type="entry name" value="GLUTAREDOXIN"/>
    <property type="match status" value="1"/>
</dbReference>
<keyword evidence="4" id="KW-0676">Redox-active center</keyword>
<reference evidence="6" key="2">
    <citation type="journal article" date="2022" name="Hortic Res">
        <title>The genome of Dioscorea zingiberensis sheds light on the biosynthesis, origin and evolution of the medicinally important diosgenin saponins.</title>
        <authorList>
            <person name="Li Y."/>
            <person name="Tan C."/>
            <person name="Li Z."/>
            <person name="Guo J."/>
            <person name="Li S."/>
            <person name="Chen X."/>
            <person name="Wang C."/>
            <person name="Dai X."/>
            <person name="Yang H."/>
            <person name="Song W."/>
            <person name="Hou L."/>
            <person name="Xu J."/>
            <person name="Tong Z."/>
            <person name="Xu A."/>
            <person name="Yuan X."/>
            <person name="Wang W."/>
            <person name="Yang Q."/>
            <person name="Chen L."/>
            <person name="Sun Z."/>
            <person name="Wang K."/>
            <person name="Pan B."/>
            <person name="Chen J."/>
            <person name="Bao Y."/>
            <person name="Liu F."/>
            <person name="Qi X."/>
            <person name="Gang D.R."/>
            <person name="Wen J."/>
            <person name="Li J."/>
        </authorList>
    </citation>
    <scope>NUCLEOTIDE SEQUENCE</scope>
    <source>
        <strain evidence="6">Dzin_1.0</strain>
    </source>
</reference>
<feature type="domain" description="Glutaredoxin" evidence="5">
    <location>
        <begin position="30"/>
        <end position="84"/>
    </location>
</feature>
<dbReference type="OrthoDB" id="418495at2759"/>
<dbReference type="PROSITE" id="PS51354">
    <property type="entry name" value="GLUTAREDOXIN_2"/>
    <property type="match status" value="1"/>
</dbReference>
<organism evidence="6 7">
    <name type="scientific">Dioscorea zingiberensis</name>
    <dbReference type="NCBI Taxonomy" id="325984"/>
    <lineage>
        <taxon>Eukaryota</taxon>
        <taxon>Viridiplantae</taxon>
        <taxon>Streptophyta</taxon>
        <taxon>Embryophyta</taxon>
        <taxon>Tracheophyta</taxon>
        <taxon>Spermatophyta</taxon>
        <taxon>Magnoliopsida</taxon>
        <taxon>Liliopsida</taxon>
        <taxon>Dioscoreales</taxon>
        <taxon>Dioscoreaceae</taxon>
        <taxon>Dioscorea</taxon>
    </lineage>
</organism>
<evidence type="ECO:0000313" key="6">
    <source>
        <dbReference type="EMBL" id="KAJ0964574.1"/>
    </source>
</evidence>